<evidence type="ECO:0000256" key="3">
    <source>
        <dbReference type="ARBA" id="ARBA00022989"/>
    </source>
</evidence>
<feature type="transmembrane region" description="Helical" evidence="6">
    <location>
        <begin position="97"/>
        <end position="119"/>
    </location>
</feature>
<dbReference type="PANTHER" id="PTHR33048">
    <property type="entry name" value="PTH11-LIKE INTEGRAL MEMBRANE PROTEIN (AFU_ORTHOLOGUE AFUA_5G11245)"/>
    <property type="match status" value="1"/>
</dbReference>
<evidence type="ECO:0000256" key="2">
    <source>
        <dbReference type="ARBA" id="ARBA00022692"/>
    </source>
</evidence>
<dbReference type="EMBL" id="KZ678129">
    <property type="protein sequence ID" value="PSN73485.1"/>
    <property type="molecule type" value="Genomic_DNA"/>
</dbReference>
<proteinExistence type="inferred from homology"/>
<dbReference type="OrthoDB" id="444631at2759"/>
<keyword evidence="9" id="KW-1185">Reference proteome</keyword>
<protein>
    <recommendedName>
        <fullName evidence="7">Rhodopsin domain-containing protein</fullName>
    </recommendedName>
</protein>
<feature type="transmembrane region" description="Helical" evidence="6">
    <location>
        <begin position="182"/>
        <end position="205"/>
    </location>
</feature>
<feature type="domain" description="Rhodopsin" evidence="7">
    <location>
        <begin position="37"/>
        <end position="274"/>
    </location>
</feature>
<evidence type="ECO:0000256" key="1">
    <source>
        <dbReference type="ARBA" id="ARBA00004141"/>
    </source>
</evidence>
<dbReference type="Pfam" id="PF20684">
    <property type="entry name" value="Fung_rhodopsin"/>
    <property type="match status" value="1"/>
</dbReference>
<evidence type="ECO:0000256" key="5">
    <source>
        <dbReference type="ARBA" id="ARBA00038359"/>
    </source>
</evidence>
<name>A0A2T2P714_CORCC</name>
<evidence type="ECO:0000259" key="7">
    <source>
        <dbReference type="Pfam" id="PF20684"/>
    </source>
</evidence>
<organism evidence="8 9">
    <name type="scientific">Corynespora cassiicola Philippines</name>
    <dbReference type="NCBI Taxonomy" id="1448308"/>
    <lineage>
        <taxon>Eukaryota</taxon>
        <taxon>Fungi</taxon>
        <taxon>Dikarya</taxon>
        <taxon>Ascomycota</taxon>
        <taxon>Pezizomycotina</taxon>
        <taxon>Dothideomycetes</taxon>
        <taxon>Pleosporomycetidae</taxon>
        <taxon>Pleosporales</taxon>
        <taxon>Corynesporascaceae</taxon>
        <taxon>Corynespora</taxon>
    </lineage>
</organism>
<dbReference type="AlphaFoldDB" id="A0A2T2P714"/>
<gene>
    <name evidence="8" type="ORF">BS50DRAFT_187763</name>
</gene>
<evidence type="ECO:0000313" key="9">
    <source>
        <dbReference type="Proteomes" id="UP000240883"/>
    </source>
</evidence>
<sequence length="318" mass="35730">MSSSPSAGDAHVFISMRTYQVTMWTLSGLATLFLASRFAVRMLAKGHLIMNDYFIAAALPTFYLAAGLIQSNLGVLYEHNPPVLPVDQEHPVSPQSAAPRLTSAIELFWTTIYCVKFCFLAQFKFHKPPYAYVSIRLTRYYFALIGICVAAFLFTLIQPIVLCSHPVRCRYFEPSNTMPWEAAVTGLDIATDFLVVTVPVSLICMANFTRLRATLNAIFKGLSIFVIAVAGVRLKMQYNAETRRVDYVSLTFWLMVEAAVALIMASISSYRIPVVDYIIGWKSDHCDKPKPPEEIQLCTPRDVTADTFHHKKKYTQDG</sequence>
<comment type="subcellular location">
    <subcellularLocation>
        <location evidence="1">Membrane</location>
        <topology evidence="1">Multi-pass membrane protein</topology>
    </subcellularLocation>
</comment>
<keyword evidence="3 6" id="KW-1133">Transmembrane helix</keyword>
<dbReference type="PANTHER" id="PTHR33048:SF47">
    <property type="entry name" value="INTEGRAL MEMBRANE PROTEIN-RELATED"/>
    <property type="match status" value="1"/>
</dbReference>
<dbReference type="InterPro" id="IPR049326">
    <property type="entry name" value="Rhodopsin_dom_fungi"/>
</dbReference>
<evidence type="ECO:0000256" key="6">
    <source>
        <dbReference type="SAM" id="Phobius"/>
    </source>
</evidence>
<reference evidence="8 9" key="1">
    <citation type="journal article" date="2018" name="Front. Microbiol.">
        <title>Genome-Wide Analysis of Corynespora cassiicola Leaf Fall Disease Putative Effectors.</title>
        <authorList>
            <person name="Lopez D."/>
            <person name="Ribeiro S."/>
            <person name="Label P."/>
            <person name="Fumanal B."/>
            <person name="Venisse J.S."/>
            <person name="Kohler A."/>
            <person name="de Oliveira R.R."/>
            <person name="Labutti K."/>
            <person name="Lipzen A."/>
            <person name="Lail K."/>
            <person name="Bauer D."/>
            <person name="Ohm R.A."/>
            <person name="Barry K.W."/>
            <person name="Spatafora J."/>
            <person name="Grigoriev I.V."/>
            <person name="Martin F.M."/>
            <person name="Pujade-Renaud V."/>
        </authorList>
    </citation>
    <scope>NUCLEOTIDE SEQUENCE [LARGE SCALE GENOMIC DNA]</scope>
    <source>
        <strain evidence="8 9">Philippines</strain>
    </source>
</reference>
<feature type="transmembrane region" description="Helical" evidence="6">
    <location>
        <begin position="52"/>
        <end position="77"/>
    </location>
</feature>
<evidence type="ECO:0000313" key="8">
    <source>
        <dbReference type="EMBL" id="PSN73485.1"/>
    </source>
</evidence>
<feature type="transmembrane region" description="Helical" evidence="6">
    <location>
        <begin position="21"/>
        <end position="40"/>
    </location>
</feature>
<feature type="transmembrane region" description="Helical" evidence="6">
    <location>
        <begin position="247"/>
        <end position="267"/>
    </location>
</feature>
<dbReference type="InterPro" id="IPR052337">
    <property type="entry name" value="SAT4-like"/>
</dbReference>
<keyword evidence="2 6" id="KW-0812">Transmembrane</keyword>
<comment type="similarity">
    <text evidence="5">Belongs to the SAT4 family.</text>
</comment>
<dbReference type="GO" id="GO:0016020">
    <property type="term" value="C:membrane"/>
    <property type="evidence" value="ECO:0007669"/>
    <property type="project" value="UniProtKB-SubCell"/>
</dbReference>
<feature type="transmembrane region" description="Helical" evidence="6">
    <location>
        <begin position="217"/>
        <end position="235"/>
    </location>
</feature>
<feature type="transmembrane region" description="Helical" evidence="6">
    <location>
        <begin position="140"/>
        <end position="162"/>
    </location>
</feature>
<keyword evidence="4 6" id="KW-0472">Membrane</keyword>
<dbReference type="Proteomes" id="UP000240883">
    <property type="component" value="Unassembled WGS sequence"/>
</dbReference>
<dbReference type="STRING" id="1448308.A0A2T2P714"/>
<accession>A0A2T2P714</accession>
<evidence type="ECO:0000256" key="4">
    <source>
        <dbReference type="ARBA" id="ARBA00023136"/>
    </source>
</evidence>